<dbReference type="AlphaFoldDB" id="A0A9P8DI49"/>
<dbReference type="RefSeq" id="XP_044681449.1">
    <property type="nucleotide sequence ID" value="XM_044822958.1"/>
</dbReference>
<comment type="caution">
    <text evidence="1">The sequence shown here is derived from an EMBL/GenBank/DDBJ whole genome shotgun (WGS) entry which is preliminary data.</text>
</comment>
<gene>
    <name evidence="1" type="ORF">J7337_005276</name>
</gene>
<protein>
    <submittedName>
        <fullName evidence="1">Uncharacterized protein</fullName>
    </submittedName>
</protein>
<dbReference type="GeneID" id="68313132"/>
<evidence type="ECO:0000313" key="1">
    <source>
        <dbReference type="EMBL" id="KAG9502449.1"/>
    </source>
</evidence>
<dbReference type="KEGG" id="fmu:J7337_005276"/>
<keyword evidence="2" id="KW-1185">Reference proteome</keyword>
<sequence length="147" mass="16455">MVLISINACTFHPLLTFIPSFLNCESKESPHGEVRVVSRFVQPASVADPQSVHDDCQQWGSCVLKWNVLCQGQMDPADCVHEDLEFSQEDQVAVKRVCHADHISSFLPLNESALQVLWRYGLCVTETETFHFGHAVLDGKLISSNEI</sequence>
<proteinExistence type="predicted"/>
<organism evidence="1 2">
    <name type="scientific">Fusarium musae</name>
    <dbReference type="NCBI Taxonomy" id="1042133"/>
    <lineage>
        <taxon>Eukaryota</taxon>
        <taxon>Fungi</taxon>
        <taxon>Dikarya</taxon>
        <taxon>Ascomycota</taxon>
        <taxon>Pezizomycotina</taxon>
        <taxon>Sordariomycetes</taxon>
        <taxon>Hypocreomycetidae</taxon>
        <taxon>Hypocreales</taxon>
        <taxon>Nectriaceae</taxon>
        <taxon>Fusarium</taxon>
    </lineage>
</organism>
<reference evidence="1" key="1">
    <citation type="journal article" date="2021" name="Mol. Plant Microbe Interact.">
        <title>Telomere to telomere genome assembly of Fusarium musae F31, causal agent of crown rot disease of banana.</title>
        <authorList>
            <person name="Degradi L."/>
            <person name="Tava V."/>
            <person name="Kunova A."/>
            <person name="Cortesi P."/>
            <person name="Saracchi M."/>
            <person name="Pasquali M."/>
        </authorList>
    </citation>
    <scope>NUCLEOTIDE SEQUENCE</scope>
    <source>
        <strain evidence="1">F31</strain>
    </source>
</reference>
<accession>A0A9P8DI49</accession>
<evidence type="ECO:0000313" key="2">
    <source>
        <dbReference type="Proteomes" id="UP000827133"/>
    </source>
</evidence>
<dbReference type="EMBL" id="JAHBCI010000004">
    <property type="protein sequence ID" value="KAG9502449.1"/>
    <property type="molecule type" value="Genomic_DNA"/>
</dbReference>
<name>A0A9P8DI49_9HYPO</name>
<dbReference type="Proteomes" id="UP000827133">
    <property type="component" value="Unassembled WGS sequence"/>
</dbReference>